<dbReference type="InterPro" id="IPR036779">
    <property type="entry name" value="LysM_dom_sf"/>
</dbReference>
<feature type="region of interest" description="Disordered" evidence="2">
    <location>
        <begin position="23"/>
        <end position="43"/>
    </location>
</feature>
<dbReference type="Proteomes" id="UP000198693">
    <property type="component" value="Unassembled WGS sequence"/>
</dbReference>
<proteinExistence type="inferred from homology"/>
<dbReference type="PANTHER" id="PTHR21666">
    <property type="entry name" value="PEPTIDASE-RELATED"/>
    <property type="match status" value="1"/>
</dbReference>
<gene>
    <name evidence="4" type="ORF">SAMN04487955_102272</name>
</gene>
<dbReference type="CDD" id="cd00118">
    <property type="entry name" value="LysM"/>
    <property type="match status" value="1"/>
</dbReference>
<evidence type="ECO:0000256" key="1">
    <source>
        <dbReference type="ARBA" id="ARBA00038420"/>
    </source>
</evidence>
<dbReference type="InterPro" id="IPR050570">
    <property type="entry name" value="Cell_wall_metabolism_enzyme"/>
</dbReference>
<dbReference type="STRING" id="463301.SAMN04487955_102272"/>
<dbReference type="GO" id="GO:0032153">
    <property type="term" value="C:cell division site"/>
    <property type="evidence" value="ECO:0007669"/>
    <property type="project" value="TreeGrafter"/>
</dbReference>
<dbReference type="Pfam" id="PF01476">
    <property type="entry name" value="LysM"/>
    <property type="match status" value="1"/>
</dbReference>
<feature type="compositionally biased region" description="Polar residues" evidence="2">
    <location>
        <begin position="212"/>
        <end position="222"/>
    </location>
</feature>
<dbReference type="InterPro" id="IPR016047">
    <property type="entry name" value="M23ase_b-sheet_dom"/>
</dbReference>
<organism evidence="4 5">
    <name type="scientific">Halomonas korlensis</name>
    <dbReference type="NCBI Taxonomy" id="463301"/>
    <lineage>
        <taxon>Bacteria</taxon>
        <taxon>Pseudomonadati</taxon>
        <taxon>Pseudomonadota</taxon>
        <taxon>Gammaproteobacteria</taxon>
        <taxon>Oceanospirillales</taxon>
        <taxon>Halomonadaceae</taxon>
        <taxon>Halomonas</taxon>
    </lineage>
</organism>
<dbReference type="Gene3D" id="3.10.350.10">
    <property type="entry name" value="LysM domain"/>
    <property type="match status" value="1"/>
</dbReference>
<dbReference type="InterPro" id="IPR018392">
    <property type="entry name" value="LysM"/>
</dbReference>
<dbReference type="EMBL" id="FPBP01000002">
    <property type="protein sequence ID" value="SFU43776.1"/>
    <property type="molecule type" value="Genomic_DNA"/>
</dbReference>
<reference evidence="5" key="1">
    <citation type="submission" date="2016-10" db="EMBL/GenBank/DDBJ databases">
        <authorList>
            <person name="Varghese N."/>
            <person name="Submissions S."/>
        </authorList>
    </citation>
    <scope>NUCLEOTIDE SEQUENCE [LARGE SCALE GENOMIC DNA]</scope>
    <source>
        <strain evidence="5">CGMCC 1.6981</strain>
    </source>
</reference>
<protein>
    <submittedName>
        <fullName evidence="4">Lipoprotein NlpD</fullName>
    </submittedName>
</protein>
<feature type="region of interest" description="Disordered" evidence="2">
    <location>
        <begin position="71"/>
        <end position="109"/>
    </location>
</feature>
<dbReference type="SUPFAM" id="SSF54106">
    <property type="entry name" value="LysM domain"/>
    <property type="match status" value="1"/>
</dbReference>
<dbReference type="PROSITE" id="PS51257">
    <property type="entry name" value="PROKAR_LIPOPROTEIN"/>
    <property type="match status" value="1"/>
</dbReference>
<dbReference type="GO" id="GO:0009279">
    <property type="term" value="C:cell outer membrane"/>
    <property type="evidence" value="ECO:0007669"/>
    <property type="project" value="TreeGrafter"/>
</dbReference>
<dbReference type="GO" id="GO:0004222">
    <property type="term" value="F:metalloendopeptidase activity"/>
    <property type="evidence" value="ECO:0007669"/>
    <property type="project" value="TreeGrafter"/>
</dbReference>
<accession>A0A1I7G6A9</accession>
<dbReference type="OrthoDB" id="9795421at2"/>
<keyword evidence="5" id="KW-1185">Reference proteome</keyword>
<feature type="domain" description="LysM" evidence="3">
    <location>
        <begin position="42"/>
        <end position="86"/>
    </location>
</feature>
<comment type="similarity">
    <text evidence="1">Belongs to the E.coli NlpD/Haemophilus LppB family.</text>
</comment>
<evidence type="ECO:0000259" key="3">
    <source>
        <dbReference type="PROSITE" id="PS51782"/>
    </source>
</evidence>
<dbReference type="SMART" id="SM00257">
    <property type="entry name" value="LysM"/>
    <property type="match status" value="1"/>
</dbReference>
<evidence type="ECO:0000313" key="4">
    <source>
        <dbReference type="EMBL" id="SFU43776.1"/>
    </source>
</evidence>
<name>A0A1I7G6A9_9GAMM</name>
<dbReference type="AlphaFoldDB" id="A0A1I7G6A9"/>
<dbReference type="Gene3D" id="2.70.70.10">
    <property type="entry name" value="Glucose Permease (Domain IIA)"/>
    <property type="match status" value="1"/>
</dbReference>
<feature type="region of interest" description="Disordered" evidence="2">
    <location>
        <begin position="142"/>
        <end position="283"/>
    </location>
</feature>
<evidence type="ECO:0000313" key="5">
    <source>
        <dbReference type="Proteomes" id="UP000198693"/>
    </source>
</evidence>
<dbReference type="CDD" id="cd12797">
    <property type="entry name" value="M23_peptidase"/>
    <property type="match status" value="1"/>
</dbReference>
<feature type="compositionally biased region" description="Basic and acidic residues" evidence="2">
    <location>
        <begin position="193"/>
        <end position="210"/>
    </location>
</feature>
<dbReference type="PANTHER" id="PTHR21666:SF263">
    <property type="entry name" value="MUREIN HYDROLASE ACTIVATOR NLPD"/>
    <property type="match status" value="1"/>
</dbReference>
<dbReference type="SUPFAM" id="SSF51261">
    <property type="entry name" value="Duplicated hybrid motif"/>
    <property type="match status" value="1"/>
</dbReference>
<evidence type="ECO:0000256" key="2">
    <source>
        <dbReference type="SAM" id="MobiDB-lite"/>
    </source>
</evidence>
<feature type="compositionally biased region" description="Low complexity" evidence="2">
    <location>
        <begin position="30"/>
        <end position="43"/>
    </location>
</feature>
<dbReference type="PROSITE" id="PS51782">
    <property type="entry name" value="LYSM"/>
    <property type="match status" value="1"/>
</dbReference>
<keyword evidence="4" id="KW-0449">Lipoprotein</keyword>
<feature type="compositionally biased region" description="Acidic residues" evidence="2">
    <location>
        <begin position="226"/>
        <end position="241"/>
    </location>
</feature>
<dbReference type="RefSeq" id="WP_089793166.1">
    <property type="nucleotide sequence ID" value="NZ_FPBP01000002.1"/>
</dbReference>
<dbReference type="InterPro" id="IPR011055">
    <property type="entry name" value="Dup_hybrid_motif"/>
</dbReference>
<sequence>MRKVLLISSLSLALAGCAGQQAREPSVQVRDLSASRADSSSSDYTVQAGDTLYGIAWRHNMDHRDLAQRNRIGPPYRIEPGQQLVLGGDGRAQASSDSSGAGENAGSEPRGVVATALGASDESDGDADWLRPDDEAIERNRQLTARPLEDAVGDPDAEGPSETAMLGAAAVSGSREGPGPVYNFESPGADGSLSERDAAERESLEAERVASEATQETESQQVAMAEADDAVQEEPASETQEDPTNTAASPEEGAPQQADAGTSVAGEPASEQRSGRTYTPVDEVPWQWPVDGEVVGRFGEGASITAGIDIAGQKGQPVKAAGPGIVVYAGSGVRGYGNLVLLKHNDQFLSAYAHNDSLMVKENDVVEAGETIATMGDSDAEDTRLHFEVRKDGQPENPLDFLPSR</sequence>
<dbReference type="Pfam" id="PF01551">
    <property type="entry name" value="Peptidase_M23"/>
    <property type="match status" value="1"/>
</dbReference>